<evidence type="ECO:0000313" key="1">
    <source>
        <dbReference type="EMBL" id="KAG7047645.1"/>
    </source>
</evidence>
<comment type="caution">
    <text evidence="1">The sequence shown here is derived from an EMBL/GenBank/DDBJ whole genome shotgun (WGS) entry which is preliminary data.</text>
</comment>
<proteinExistence type="predicted"/>
<dbReference type="EMBL" id="JAESDN010000007">
    <property type="protein sequence ID" value="KAG7047645.1"/>
    <property type="molecule type" value="Genomic_DNA"/>
</dbReference>
<name>A0A9P7R2W8_9PEZI</name>
<protein>
    <submittedName>
        <fullName evidence="1">Uncharacterized protein</fullName>
    </submittedName>
</protein>
<organism evidence="1 2">
    <name type="scientific">Colletotrichum scovillei</name>
    <dbReference type="NCBI Taxonomy" id="1209932"/>
    <lineage>
        <taxon>Eukaryota</taxon>
        <taxon>Fungi</taxon>
        <taxon>Dikarya</taxon>
        <taxon>Ascomycota</taxon>
        <taxon>Pezizomycotina</taxon>
        <taxon>Sordariomycetes</taxon>
        <taxon>Hypocreomycetidae</taxon>
        <taxon>Glomerellales</taxon>
        <taxon>Glomerellaceae</taxon>
        <taxon>Colletotrichum</taxon>
        <taxon>Colletotrichum acutatum species complex</taxon>
    </lineage>
</organism>
<accession>A0A9P7R2W8</accession>
<reference evidence="1" key="1">
    <citation type="submission" date="2021-05" db="EMBL/GenBank/DDBJ databases">
        <title>Comparative genomics of three Colletotrichum scovillei strains and genetic complementation revealed genes involved fungal growth and virulence on chili pepper.</title>
        <authorList>
            <person name="Hsieh D.-K."/>
            <person name="Chuang S.-C."/>
            <person name="Chen C.-Y."/>
            <person name="Chao Y.-T."/>
            <person name="Lu M.-Y.J."/>
            <person name="Lee M.-H."/>
            <person name="Shih M.-C."/>
        </authorList>
    </citation>
    <scope>NUCLEOTIDE SEQUENCE</scope>
    <source>
        <strain evidence="1">Coll-153</strain>
    </source>
</reference>
<keyword evidence="2" id="KW-1185">Reference proteome</keyword>
<gene>
    <name evidence="1" type="ORF">JMJ77_010992</name>
</gene>
<evidence type="ECO:0000313" key="2">
    <source>
        <dbReference type="Proteomes" id="UP000699042"/>
    </source>
</evidence>
<sequence length="28" mass="3191">MIINTGLVKHCKQGCECRKNAQWTLSVE</sequence>
<dbReference type="AlphaFoldDB" id="A0A9P7R2W8"/>
<dbReference type="Proteomes" id="UP000699042">
    <property type="component" value="Unassembled WGS sequence"/>
</dbReference>